<dbReference type="GO" id="GO:0017004">
    <property type="term" value="P:cytochrome complex assembly"/>
    <property type="evidence" value="ECO:0007669"/>
    <property type="project" value="UniProtKB-KW"/>
</dbReference>
<reference evidence="7" key="2">
    <citation type="submission" date="2016-11" db="EMBL/GenBank/DDBJ databases">
        <authorList>
            <person name="Jaros S."/>
            <person name="Januszkiewicz K."/>
            <person name="Wedrychowicz H."/>
        </authorList>
    </citation>
    <scope>NUCLEOTIDE SEQUENCE [LARGE SCALE GENOMIC DNA]</scope>
    <source>
        <strain evidence="7">DSM 19729</strain>
    </source>
</reference>
<dbReference type="EMBL" id="PVUB01000006">
    <property type="protein sequence ID" value="PRZ22916.1"/>
    <property type="molecule type" value="Genomic_DNA"/>
</dbReference>
<evidence type="ECO:0000256" key="4">
    <source>
        <dbReference type="ARBA" id="ARBA00023284"/>
    </source>
</evidence>
<gene>
    <name evidence="6" type="ORF">BC624_106166</name>
    <name evidence="7" type="ORF">SAMN05443373_11647</name>
</gene>
<evidence type="ECO:0000256" key="3">
    <source>
        <dbReference type="ARBA" id="ARBA00023157"/>
    </source>
</evidence>
<organism evidence="7 8">
    <name type="scientific">Flavobacterium granuli</name>
    <dbReference type="NCBI Taxonomy" id="280093"/>
    <lineage>
        <taxon>Bacteria</taxon>
        <taxon>Pseudomonadati</taxon>
        <taxon>Bacteroidota</taxon>
        <taxon>Flavobacteriia</taxon>
        <taxon>Flavobacteriales</taxon>
        <taxon>Flavobacteriaceae</taxon>
        <taxon>Flavobacterium</taxon>
    </lineage>
</organism>
<proteinExistence type="predicted"/>
<dbReference type="InterPro" id="IPR012336">
    <property type="entry name" value="Thioredoxin-like_fold"/>
</dbReference>
<dbReference type="STRING" id="280093.SAMN05443373_11647"/>
<dbReference type="OrthoDB" id="1098640at2"/>
<dbReference type="PANTHER" id="PTHR42852:SF6">
    <property type="entry name" value="THIOL:DISULFIDE INTERCHANGE PROTEIN DSBE"/>
    <property type="match status" value="1"/>
</dbReference>
<dbReference type="CDD" id="cd02966">
    <property type="entry name" value="TlpA_like_family"/>
    <property type="match status" value="1"/>
</dbReference>
<comment type="subcellular location">
    <subcellularLocation>
        <location evidence="1">Cell envelope</location>
    </subcellularLocation>
</comment>
<dbReference type="Proteomes" id="UP000184384">
    <property type="component" value="Unassembled WGS sequence"/>
</dbReference>
<dbReference type="InterPro" id="IPR050553">
    <property type="entry name" value="Thioredoxin_ResA/DsbE_sf"/>
</dbReference>
<dbReference type="PANTHER" id="PTHR42852">
    <property type="entry name" value="THIOL:DISULFIDE INTERCHANGE PROTEIN DSBE"/>
    <property type="match status" value="1"/>
</dbReference>
<dbReference type="Proteomes" id="UP000237771">
    <property type="component" value="Unassembled WGS sequence"/>
</dbReference>
<evidence type="ECO:0000256" key="1">
    <source>
        <dbReference type="ARBA" id="ARBA00004196"/>
    </source>
</evidence>
<dbReference type="EMBL" id="FQWO01000016">
    <property type="protein sequence ID" value="SHH56048.1"/>
    <property type="molecule type" value="Genomic_DNA"/>
</dbReference>
<evidence type="ECO:0000313" key="8">
    <source>
        <dbReference type="Proteomes" id="UP000184384"/>
    </source>
</evidence>
<dbReference type="PROSITE" id="PS51352">
    <property type="entry name" value="THIOREDOXIN_2"/>
    <property type="match status" value="1"/>
</dbReference>
<sequence length="479" mass="55947">MKNILSIIILLSIALIGFGFQRTKIKHEPPKTVHLNIEKSDTILKWVILAEDQNDDFKESSLTKSKNENENLDFVFGLSAPKIFRFYGLKPMTAPRLVYITPGDSITYKLNDKNILVFEGPNAAHYNFFTKLDELHLPKLSYSEKEGVEKYKQSLEQNYKKKMSFLEKYIKNEKVSDMFSRKMRMVLKFQYIKSQLSCIPEEATINDAKYLNGIDLKLFNRNDQQDNGSFHLALMKYLHFASKIKDKSEAYSKEKLNYQLNLIDKNLSGDIREYAITKTLFEYDNHLKSENINLLQKTINNYLPQIKEKKYNEVLVQIRDRLIKFNSQLPEEVLNSKLMDIKGNSITLGEVLKQQGDKIKVIDFWASWCSPCIEEIKKSSKYRDKLIQENKVEFLYFSIDKDPEKWKKKVAELEKSGMDKNQYLIDVTTYSNLGSFLNISTIPRYAILDRTNKMFLSNAPSPIDNLQFNNIINQVNSLR</sequence>
<keyword evidence="9" id="KW-1185">Reference proteome</keyword>
<reference evidence="6 9" key="3">
    <citation type="submission" date="2018-03" db="EMBL/GenBank/DDBJ databases">
        <title>Genomic Encyclopedia of Archaeal and Bacterial Type Strains, Phase II (KMG-II): from individual species to whole genera.</title>
        <authorList>
            <person name="Goeker M."/>
        </authorList>
    </citation>
    <scope>NUCLEOTIDE SEQUENCE [LARGE SCALE GENOMIC DNA]</scope>
    <source>
        <strain evidence="6 9">DSM 17797</strain>
    </source>
</reference>
<evidence type="ECO:0000313" key="7">
    <source>
        <dbReference type="EMBL" id="SHH56048.1"/>
    </source>
</evidence>
<evidence type="ECO:0000313" key="9">
    <source>
        <dbReference type="Proteomes" id="UP000237771"/>
    </source>
</evidence>
<keyword evidence="4" id="KW-0676">Redox-active center</keyword>
<reference evidence="8" key="1">
    <citation type="submission" date="2016-11" db="EMBL/GenBank/DDBJ databases">
        <authorList>
            <person name="Varghese N."/>
            <person name="Submissions S."/>
        </authorList>
    </citation>
    <scope>NUCLEOTIDE SEQUENCE [LARGE SCALE GENOMIC DNA]</scope>
    <source>
        <strain evidence="8">DSM 19729</strain>
    </source>
</reference>
<dbReference type="AlphaFoldDB" id="A0A1M5TZD0"/>
<protein>
    <submittedName>
        <fullName evidence="6 7">Thioredoxin-like</fullName>
    </submittedName>
</protein>
<dbReference type="Pfam" id="PF13905">
    <property type="entry name" value="Thioredoxin_8"/>
    <property type="match status" value="1"/>
</dbReference>
<dbReference type="RefSeq" id="WP_072946035.1">
    <property type="nucleotide sequence ID" value="NZ_FQWO01000016.1"/>
</dbReference>
<dbReference type="InterPro" id="IPR036249">
    <property type="entry name" value="Thioredoxin-like_sf"/>
</dbReference>
<evidence type="ECO:0000256" key="2">
    <source>
        <dbReference type="ARBA" id="ARBA00022748"/>
    </source>
</evidence>
<dbReference type="SUPFAM" id="SSF52833">
    <property type="entry name" value="Thioredoxin-like"/>
    <property type="match status" value="1"/>
</dbReference>
<dbReference type="Gene3D" id="3.40.30.10">
    <property type="entry name" value="Glutaredoxin"/>
    <property type="match status" value="1"/>
</dbReference>
<accession>A0A1M5TZD0</accession>
<dbReference type="GO" id="GO:0030313">
    <property type="term" value="C:cell envelope"/>
    <property type="evidence" value="ECO:0007669"/>
    <property type="project" value="UniProtKB-SubCell"/>
</dbReference>
<evidence type="ECO:0000313" key="6">
    <source>
        <dbReference type="EMBL" id="PRZ22916.1"/>
    </source>
</evidence>
<keyword evidence="3" id="KW-1015">Disulfide bond</keyword>
<dbReference type="InterPro" id="IPR013766">
    <property type="entry name" value="Thioredoxin_domain"/>
</dbReference>
<keyword evidence="2" id="KW-0201">Cytochrome c-type biogenesis</keyword>
<feature type="domain" description="Thioredoxin" evidence="5">
    <location>
        <begin position="327"/>
        <end position="477"/>
    </location>
</feature>
<name>A0A1M5TZD0_9FLAO</name>
<evidence type="ECO:0000259" key="5">
    <source>
        <dbReference type="PROSITE" id="PS51352"/>
    </source>
</evidence>